<keyword evidence="2" id="KW-1185">Reference proteome</keyword>
<protein>
    <submittedName>
        <fullName evidence="1">Uncharacterized protein</fullName>
    </submittedName>
</protein>
<dbReference type="EMBL" id="QVNQ01000002">
    <property type="protein sequence ID" value="RFS86087.1"/>
    <property type="molecule type" value="Genomic_DNA"/>
</dbReference>
<comment type="caution">
    <text evidence="1">The sequence shown here is derived from an EMBL/GenBank/DDBJ whole genome shotgun (WGS) entry which is preliminary data.</text>
</comment>
<proteinExistence type="predicted"/>
<dbReference type="OrthoDB" id="3378006at2"/>
<evidence type="ECO:0000313" key="2">
    <source>
        <dbReference type="Proteomes" id="UP000262882"/>
    </source>
</evidence>
<dbReference type="AlphaFoldDB" id="A0A372GL28"/>
<organism evidence="1 2">
    <name type="scientific">Actinomadura spongiicola</name>
    <dbReference type="NCBI Taxonomy" id="2303421"/>
    <lineage>
        <taxon>Bacteria</taxon>
        <taxon>Bacillati</taxon>
        <taxon>Actinomycetota</taxon>
        <taxon>Actinomycetes</taxon>
        <taxon>Streptosporangiales</taxon>
        <taxon>Thermomonosporaceae</taxon>
        <taxon>Actinomadura</taxon>
    </lineage>
</organism>
<sequence>MAASHAEQDPGCEPDPASCGDLFDEGGLIGRLEEAAAAEGIDLGRLLPASASMRLSSASLRSERGVFKVISDPDARHFTFWVVSRDIRVLGGRSGELSLIARVMDEWRSGLALSRLGTRWKFVDVDMYADEREYGDLVAVHWREILEDADFADIRPLLVEAHAVPRLRNLYPVVSHDDLFFSRCTAPPYALIEPHARRRGEKFVVLGRGDDLLTETSSAQSAISYLASILPAGIGPAVIGDQSSVPDIE</sequence>
<gene>
    <name evidence="1" type="ORF">D0T12_05500</name>
</gene>
<accession>A0A372GL28</accession>
<dbReference type="InterPro" id="IPR045682">
    <property type="entry name" value="DUF6193"/>
</dbReference>
<dbReference type="Pfam" id="PF19692">
    <property type="entry name" value="DUF6193"/>
    <property type="match status" value="1"/>
</dbReference>
<dbReference type="RefSeq" id="WP_117398238.1">
    <property type="nucleotide sequence ID" value="NZ_QVNQ01000002.1"/>
</dbReference>
<dbReference type="Proteomes" id="UP000262882">
    <property type="component" value="Unassembled WGS sequence"/>
</dbReference>
<name>A0A372GL28_9ACTN</name>
<evidence type="ECO:0000313" key="1">
    <source>
        <dbReference type="EMBL" id="RFS86087.1"/>
    </source>
</evidence>
<reference evidence="1 2" key="1">
    <citation type="submission" date="2018-08" db="EMBL/GenBank/DDBJ databases">
        <title>Actinomadura spongicola sp. nov., isolated from marine sponge Leucetta chagosensis.</title>
        <authorList>
            <person name="Li L."/>
            <person name="Lin H.W."/>
        </authorList>
    </citation>
    <scope>NUCLEOTIDE SEQUENCE [LARGE SCALE GENOMIC DNA]</scope>
    <source>
        <strain evidence="1 2">LHW52907</strain>
    </source>
</reference>